<evidence type="ECO:0000256" key="3">
    <source>
        <dbReference type="ARBA" id="ARBA00023110"/>
    </source>
</evidence>
<dbReference type="InterPro" id="IPR046357">
    <property type="entry name" value="PPIase_dom_sf"/>
</dbReference>
<organism evidence="8 9">
    <name type="scientific">Flavobacterium agri</name>
    <dbReference type="NCBI Taxonomy" id="2743471"/>
    <lineage>
        <taxon>Bacteria</taxon>
        <taxon>Pseudomonadati</taxon>
        <taxon>Bacteroidota</taxon>
        <taxon>Flavobacteriia</taxon>
        <taxon>Flavobacteriales</taxon>
        <taxon>Flavobacteriaceae</taxon>
        <taxon>Flavobacterium</taxon>
    </lineage>
</organism>
<gene>
    <name evidence="8" type="ORF">HZF10_00080</name>
</gene>
<accession>A0A7Y8XYJ1</accession>
<evidence type="ECO:0000256" key="6">
    <source>
        <dbReference type="RuleBase" id="RU003915"/>
    </source>
</evidence>
<evidence type="ECO:0000256" key="5">
    <source>
        <dbReference type="PROSITE-ProRule" id="PRU00277"/>
    </source>
</evidence>
<dbReference type="PROSITE" id="PS51257">
    <property type="entry name" value="PROKAR_LIPOPROTEIN"/>
    <property type="match status" value="1"/>
</dbReference>
<evidence type="ECO:0000256" key="2">
    <source>
        <dbReference type="ARBA" id="ARBA00006577"/>
    </source>
</evidence>
<dbReference type="PANTHER" id="PTHR43811:SF19">
    <property type="entry name" value="39 KDA FK506-BINDING NUCLEAR PROTEIN"/>
    <property type="match status" value="1"/>
</dbReference>
<dbReference type="GO" id="GO:0003755">
    <property type="term" value="F:peptidyl-prolyl cis-trans isomerase activity"/>
    <property type="evidence" value="ECO:0007669"/>
    <property type="project" value="UniProtKB-UniRule"/>
</dbReference>
<dbReference type="PROSITE" id="PS50059">
    <property type="entry name" value="FKBP_PPIASE"/>
    <property type="match status" value="1"/>
</dbReference>
<comment type="caution">
    <text evidence="8">The sequence shown here is derived from an EMBL/GenBank/DDBJ whole genome shotgun (WGS) entry which is preliminary data.</text>
</comment>
<dbReference type="EC" id="5.2.1.8" evidence="6"/>
<evidence type="ECO:0000313" key="8">
    <source>
        <dbReference type="EMBL" id="NYA69297.1"/>
    </source>
</evidence>
<sequence length="132" mass="14565">MKRIYLICATALLFGCSGKTIQTASGLRYRILEKGSGEAAKEGDEILLYETTSYRNGTVLYSNYDSNSPVKVLIGGNQATQAVDEGLRGMKVGEVREIVAPPHLVKRKNYPDNVSPDSTLVIKMRLDEILRN</sequence>
<comment type="catalytic activity">
    <reaction evidence="1 5 6">
        <text>[protein]-peptidylproline (omega=180) = [protein]-peptidylproline (omega=0)</text>
        <dbReference type="Rhea" id="RHEA:16237"/>
        <dbReference type="Rhea" id="RHEA-COMP:10747"/>
        <dbReference type="Rhea" id="RHEA-COMP:10748"/>
        <dbReference type="ChEBI" id="CHEBI:83833"/>
        <dbReference type="ChEBI" id="CHEBI:83834"/>
        <dbReference type="EC" id="5.2.1.8"/>
    </reaction>
</comment>
<feature type="domain" description="PPIase FKBP-type" evidence="7">
    <location>
        <begin position="43"/>
        <end position="130"/>
    </location>
</feature>
<evidence type="ECO:0000259" key="7">
    <source>
        <dbReference type="PROSITE" id="PS50059"/>
    </source>
</evidence>
<keyword evidence="4 5" id="KW-0413">Isomerase</keyword>
<keyword evidence="9" id="KW-1185">Reference proteome</keyword>
<evidence type="ECO:0000256" key="4">
    <source>
        <dbReference type="ARBA" id="ARBA00023235"/>
    </source>
</evidence>
<name>A0A7Y8XYJ1_9FLAO</name>
<dbReference type="Gene3D" id="3.10.50.40">
    <property type="match status" value="1"/>
</dbReference>
<dbReference type="AlphaFoldDB" id="A0A7Y8XYJ1"/>
<dbReference type="Proteomes" id="UP000535020">
    <property type="component" value="Unassembled WGS sequence"/>
</dbReference>
<dbReference type="SUPFAM" id="SSF54534">
    <property type="entry name" value="FKBP-like"/>
    <property type="match status" value="1"/>
</dbReference>
<protein>
    <recommendedName>
        <fullName evidence="6">Peptidyl-prolyl cis-trans isomerase</fullName>
        <ecNumber evidence="6">5.2.1.8</ecNumber>
    </recommendedName>
</protein>
<dbReference type="InterPro" id="IPR001179">
    <property type="entry name" value="PPIase_FKBP_dom"/>
</dbReference>
<keyword evidence="3 5" id="KW-0697">Rotamase</keyword>
<dbReference type="Pfam" id="PF00254">
    <property type="entry name" value="FKBP_C"/>
    <property type="match status" value="1"/>
</dbReference>
<dbReference type="PANTHER" id="PTHR43811">
    <property type="entry name" value="FKBP-TYPE PEPTIDYL-PROLYL CIS-TRANS ISOMERASE FKPA"/>
    <property type="match status" value="1"/>
</dbReference>
<evidence type="ECO:0000256" key="1">
    <source>
        <dbReference type="ARBA" id="ARBA00000971"/>
    </source>
</evidence>
<reference evidence="8 9" key="1">
    <citation type="submission" date="2020-07" db="EMBL/GenBank/DDBJ databases">
        <authorList>
            <person name="Sun Q."/>
        </authorList>
    </citation>
    <scope>NUCLEOTIDE SEQUENCE [LARGE SCALE GENOMIC DNA]</scope>
    <source>
        <strain evidence="8 9">MAH-1</strain>
    </source>
</reference>
<dbReference type="EMBL" id="JACBJI010000001">
    <property type="protein sequence ID" value="NYA69297.1"/>
    <property type="molecule type" value="Genomic_DNA"/>
</dbReference>
<comment type="similarity">
    <text evidence="2 6">Belongs to the FKBP-type PPIase family.</text>
</comment>
<dbReference type="RefSeq" id="WP_176004123.1">
    <property type="nucleotide sequence ID" value="NZ_JABWMI010000001.1"/>
</dbReference>
<evidence type="ECO:0000313" key="9">
    <source>
        <dbReference type="Proteomes" id="UP000535020"/>
    </source>
</evidence>
<proteinExistence type="inferred from homology"/>